<dbReference type="Proteomes" id="UP000316621">
    <property type="component" value="Chromosome 11"/>
</dbReference>
<gene>
    <name evidence="1" type="ORF">C5167_046419</name>
</gene>
<name>A0A4Y7LFZ9_PAPSO</name>
<dbReference type="Gramene" id="RZC83632">
    <property type="protein sequence ID" value="RZC83632"/>
    <property type="gene ID" value="C5167_046419"/>
</dbReference>
<dbReference type="EMBL" id="CM010725">
    <property type="protein sequence ID" value="RZC83632.1"/>
    <property type="molecule type" value="Genomic_DNA"/>
</dbReference>
<organism evidence="1 2">
    <name type="scientific">Papaver somniferum</name>
    <name type="common">Opium poppy</name>
    <dbReference type="NCBI Taxonomy" id="3469"/>
    <lineage>
        <taxon>Eukaryota</taxon>
        <taxon>Viridiplantae</taxon>
        <taxon>Streptophyta</taxon>
        <taxon>Embryophyta</taxon>
        <taxon>Tracheophyta</taxon>
        <taxon>Spermatophyta</taxon>
        <taxon>Magnoliopsida</taxon>
        <taxon>Ranunculales</taxon>
        <taxon>Papaveraceae</taxon>
        <taxon>Papaveroideae</taxon>
        <taxon>Papaver</taxon>
    </lineage>
</organism>
<accession>A0A4Y7LFZ9</accession>
<evidence type="ECO:0000313" key="1">
    <source>
        <dbReference type="EMBL" id="RZC83632.1"/>
    </source>
</evidence>
<dbReference type="AlphaFoldDB" id="A0A4Y7LFZ9"/>
<evidence type="ECO:0000313" key="2">
    <source>
        <dbReference type="Proteomes" id="UP000316621"/>
    </source>
</evidence>
<proteinExistence type="predicted"/>
<reference evidence="1 2" key="1">
    <citation type="journal article" date="2018" name="Science">
        <title>The opium poppy genome and morphinan production.</title>
        <authorList>
            <person name="Guo L."/>
            <person name="Winzer T."/>
            <person name="Yang X."/>
            <person name="Li Y."/>
            <person name="Ning Z."/>
            <person name="He Z."/>
            <person name="Teodor R."/>
            <person name="Lu Y."/>
            <person name="Bowser T.A."/>
            <person name="Graham I.A."/>
            <person name="Ye K."/>
        </authorList>
    </citation>
    <scope>NUCLEOTIDE SEQUENCE [LARGE SCALE GENOMIC DNA]</scope>
    <source>
        <strain evidence="2">cv. HN1</strain>
        <tissue evidence="1">Leaves</tissue>
    </source>
</reference>
<sequence length="327" mass="35252">MMAKGSSSSAMVVNGPPSPSRVLLKRSIKVHVDSSTVAVPDLVDSQAQAVCLSIEMLNSIFQKKITTVVSIPPPCRLNFSRALKSALDKVLARPGYLIVWLHLLLLPVCTLNLYIPKGTGEERCGVRKKLQIAAINQALCKWREPNGCFVLVQNLLDLTKHSAKQQRPRRKKEDNTNIQACKKKISFGHFTAVIRVLFSDGIAPATSETLHDLQKKHPFARPPIVPADDITTPSLAVEATAVLAALKSFPKGTSCARDDLRDQHLLDAMSGTAAAVADDLLQSIAGVVNFWLAGLFPPIIGEYVASAPLIPLLKPGGGLRPIVVGTI</sequence>
<protein>
    <submittedName>
        <fullName evidence="1">Uncharacterized protein</fullName>
    </submittedName>
</protein>
<keyword evidence="2" id="KW-1185">Reference proteome</keyword>